<evidence type="ECO:0000313" key="6">
    <source>
        <dbReference type="EMBL" id="CAF2100253.1"/>
    </source>
</evidence>
<evidence type="ECO:0000256" key="4">
    <source>
        <dbReference type="RuleBase" id="RU003949"/>
    </source>
</evidence>
<dbReference type="SUPFAM" id="SSF50193">
    <property type="entry name" value="Ribosomal protein L14"/>
    <property type="match status" value="1"/>
</dbReference>
<feature type="transmembrane region" description="Helical" evidence="5">
    <location>
        <begin position="79"/>
        <end position="98"/>
    </location>
</feature>
<dbReference type="SMART" id="SM01374">
    <property type="entry name" value="Ribosomal_L14"/>
    <property type="match status" value="1"/>
</dbReference>
<dbReference type="GO" id="GO:0003735">
    <property type="term" value="F:structural constituent of ribosome"/>
    <property type="evidence" value="ECO:0007669"/>
    <property type="project" value="InterPro"/>
</dbReference>
<keyword evidence="5" id="KW-1133">Transmembrane helix</keyword>
<dbReference type="PANTHER" id="PTHR11761:SF8">
    <property type="entry name" value="LARGE RIBOSOMAL SUBUNIT PROTEIN UL14"/>
    <property type="match status" value="1"/>
</dbReference>
<dbReference type="AlphaFoldDB" id="A0A816TST7"/>
<dbReference type="EMBL" id="HG994359">
    <property type="protein sequence ID" value="CAF2100253.1"/>
    <property type="molecule type" value="Genomic_DNA"/>
</dbReference>
<name>A0A816TST7_BRANA</name>
<keyword evidence="5" id="KW-0812">Transmembrane</keyword>
<keyword evidence="5" id="KW-0472">Membrane</keyword>
<dbReference type="Pfam" id="PF00238">
    <property type="entry name" value="Ribosomal_L14"/>
    <property type="match status" value="1"/>
</dbReference>
<evidence type="ECO:0000256" key="2">
    <source>
        <dbReference type="ARBA" id="ARBA00022980"/>
    </source>
</evidence>
<keyword evidence="2 4" id="KW-0689">Ribosomal protein</keyword>
<organism evidence="6">
    <name type="scientific">Brassica napus</name>
    <name type="common">Rape</name>
    <dbReference type="NCBI Taxonomy" id="3708"/>
    <lineage>
        <taxon>Eukaryota</taxon>
        <taxon>Viridiplantae</taxon>
        <taxon>Streptophyta</taxon>
        <taxon>Embryophyta</taxon>
        <taxon>Tracheophyta</taxon>
        <taxon>Spermatophyta</taxon>
        <taxon>Magnoliopsida</taxon>
        <taxon>eudicotyledons</taxon>
        <taxon>Gunneridae</taxon>
        <taxon>Pentapetalae</taxon>
        <taxon>rosids</taxon>
        <taxon>malvids</taxon>
        <taxon>Brassicales</taxon>
        <taxon>Brassicaceae</taxon>
        <taxon>Brassiceae</taxon>
        <taxon>Brassica</taxon>
    </lineage>
</organism>
<protein>
    <submittedName>
        <fullName evidence="6">(rape) hypothetical protein</fullName>
    </submittedName>
</protein>
<dbReference type="GO" id="GO:1990904">
    <property type="term" value="C:ribonucleoprotein complex"/>
    <property type="evidence" value="ECO:0007669"/>
    <property type="project" value="UniProtKB-KW"/>
</dbReference>
<gene>
    <name evidence="6" type="ORF">DARMORV10_A05P29980.1</name>
</gene>
<dbReference type="PANTHER" id="PTHR11761">
    <property type="entry name" value="50S/60S RIBOSOMAL PROTEIN L14/L23"/>
    <property type="match status" value="1"/>
</dbReference>
<dbReference type="Gene3D" id="2.40.150.20">
    <property type="entry name" value="Ribosomal protein L14"/>
    <property type="match status" value="1"/>
</dbReference>
<dbReference type="InterPro" id="IPR036853">
    <property type="entry name" value="Ribosomal_uL14_sf"/>
</dbReference>
<keyword evidence="3 4" id="KW-0687">Ribonucleoprotein</keyword>
<proteinExistence type="inferred from homology"/>
<dbReference type="GO" id="GO:0006412">
    <property type="term" value="P:translation"/>
    <property type="evidence" value="ECO:0007669"/>
    <property type="project" value="InterPro"/>
</dbReference>
<evidence type="ECO:0000256" key="5">
    <source>
        <dbReference type="SAM" id="Phobius"/>
    </source>
</evidence>
<dbReference type="Proteomes" id="UP001295469">
    <property type="component" value="Chromosome A05"/>
</dbReference>
<comment type="similarity">
    <text evidence="1 4">Belongs to the universal ribosomal protein uL14 family.</text>
</comment>
<evidence type="ECO:0000256" key="3">
    <source>
        <dbReference type="ARBA" id="ARBA00023274"/>
    </source>
</evidence>
<dbReference type="InterPro" id="IPR000218">
    <property type="entry name" value="Ribosomal_uL14"/>
</dbReference>
<sequence>MNLRVEFIGKSRNLWEQVQDVTGSSCGSHCCADNTGAKNLYIISVKGIKGRLNRLPSACVGDTVAVIVRQRKPWCRKDGVFILFAILYVSSLSFSSHMNLLTCY</sequence>
<evidence type="ECO:0000256" key="1">
    <source>
        <dbReference type="ARBA" id="ARBA00010745"/>
    </source>
</evidence>
<reference evidence="6" key="1">
    <citation type="submission" date="2021-01" db="EMBL/GenBank/DDBJ databases">
        <authorList>
            <consortium name="Genoscope - CEA"/>
            <person name="William W."/>
        </authorList>
    </citation>
    <scope>NUCLEOTIDE SEQUENCE</scope>
</reference>
<accession>A0A816TST7</accession>
<dbReference type="GO" id="GO:0005840">
    <property type="term" value="C:ribosome"/>
    <property type="evidence" value="ECO:0007669"/>
    <property type="project" value="UniProtKB-KW"/>
</dbReference>